<organism evidence="4 5">
    <name type="scientific">Paramecium octaurelia</name>
    <dbReference type="NCBI Taxonomy" id="43137"/>
    <lineage>
        <taxon>Eukaryota</taxon>
        <taxon>Sar</taxon>
        <taxon>Alveolata</taxon>
        <taxon>Ciliophora</taxon>
        <taxon>Intramacronucleata</taxon>
        <taxon>Oligohymenophorea</taxon>
        <taxon>Peniculida</taxon>
        <taxon>Parameciidae</taxon>
        <taxon>Paramecium</taxon>
    </lineage>
</organism>
<keyword evidence="5" id="KW-1185">Reference proteome</keyword>
<dbReference type="GO" id="GO:0048678">
    <property type="term" value="P:response to axon injury"/>
    <property type="evidence" value="ECO:0007669"/>
    <property type="project" value="TreeGrafter"/>
</dbReference>
<comment type="caution">
    <text evidence="4">The sequence shown here is derived from an EMBL/GenBank/DDBJ whole genome shotgun (WGS) entry which is preliminary data.</text>
</comment>
<reference evidence="4" key="1">
    <citation type="submission" date="2021-01" db="EMBL/GenBank/DDBJ databases">
        <authorList>
            <consortium name="Genoscope - CEA"/>
            <person name="William W."/>
        </authorList>
    </citation>
    <scope>NUCLEOTIDE SEQUENCE</scope>
</reference>
<evidence type="ECO:0000256" key="1">
    <source>
        <dbReference type="ARBA" id="ARBA00004316"/>
    </source>
</evidence>
<evidence type="ECO:0000313" key="4">
    <source>
        <dbReference type="EMBL" id="CAD8167443.1"/>
    </source>
</evidence>
<comment type="subcellular location">
    <subcellularLocation>
        <location evidence="1">Cell projection</location>
    </subcellularLocation>
</comment>
<evidence type="ECO:0000256" key="3">
    <source>
        <dbReference type="ARBA" id="ARBA00023273"/>
    </source>
</evidence>
<dbReference type="PANTHER" id="PTHR46614">
    <property type="entry name" value="MORN REPEAT-CONTAINING PROTEIN 4"/>
    <property type="match status" value="1"/>
</dbReference>
<name>A0A8S1UTC4_PAROT</name>
<dbReference type="OMA" id="LYFNEYE"/>
<dbReference type="OrthoDB" id="307233at2759"/>
<evidence type="ECO:0000256" key="2">
    <source>
        <dbReference type="ARBA" id="ARBA00022737"/>
    </source>
</evidence>
<sequence>MSNTDSTFCAADQQAYLGEIHELLLKAQQRIGYFNNIDHDILCEWVRKYNECQNQINESKNMNQDTQQIQHISQTLQNLISTIEIIETEGMLLVGNFKPWMSGVGMIKFPYGYTIYGKIEFGILNGQGIIEIDQKNTRLIGTFCKNKLEGNGTIIVKNQYQINGMFEKGKIVSGQIQIKYLKGSEIQVQAQLNINGDNIRLDDREQLRKNISLSNLEFKKPDNIQYKASEFLLGQNRQSSFTLYQNEQLQREYRDGKLFYGFGQIQEPNNIQLIGKFENSALFGFGRLIDINNNLLLEGEFSNSIMIHGKKYHLKSNILQEEGQFNIRIQLSGKGKRYFDNADFTEEEGIFENGQLNGEGIRYYKINEQQNQIKEMGHFNHGILIKGTKFYQNGKIMEKGEFNEQGLINEGERRHSNGYINEYGIFLDGKLHSQDDKSGRANENGTIIEVGYFKNGQLDGEGERRYPSGKKKEIGKFSEGQLNGTGKRYYDNEENTLEEEGIFECGRLHSQTTLAKQYYQDRSLRSCGLFQNGLLKSIDGALYFNEYEMKGVFENGQVNGTMKIINSKTKKEHIENHLQSNETFLRAAHKAGVYLGSQFNTEAQQSDKRI</sequence>
<keyword evidence="2" id="KW-0677">Repeat</keyword>
<protein>
    <recommendedName>
        <fullName evidence="6">MORN repeat protein</fullName>
    </recommendedName>
</protein>
<dbReference type="AlphaFoldDB" id="A0A8S1UTC4"/>
<dbReference type="InterPro" id="IPR052315">
    <property type="entry name" value="MORN4"/>
</dbReference>
<dbReference type="EMBL" id="CAJJDP010000050">
    <property type="protein sequence ID" value="CAD8167443.1"/>
    <property type="molecule type" value="Genomic_DNA"/>
</dbReference>
<evidence type="ECO:0008006" key="6">
    <source>
        <dbReference type="Google" id="ProtNLM"/>
    </source>
</evidence>
<accession>A0A8S1UTC4</accession>
<dbReference type="Pfam" id="PF02493">
    <property type="entry name" value="MORN"/>
    <property type="match status" value="3"/>
</dbReference>
<dbReference type="PANTHER" id="PTHR46614:SF1">
    <property type="entry name" value="MORN REPEAT-CONTAINING PROTEIN 4"/>
    <property type="match status" value="1"/>
</dbReference>
<gene>
    <name evidence="4" type="ORF">POCTA_138.1.T0500085</name>
</gene>
<evidence type="ECO:0000313" key="5">
    <source>
        <dbReference type="Proteomes" id="UP000683925"/>
    </source>
</evidence>
<dbReference type="Proteomes" id="UP000683925">
    <property type="component" value="Unassembled WGS sequence"/>
</dbReference>
<proteinExistence type="predicted"/>
<dbReference type="GO" id="GO:0042995">
    <property type="term" value="C:cell projection"/>
    <property type="evidence" value="ECO:0007669"/>
    <property type="project" value="UniProtKB-SubCell"/>
</dbReference>
<dbReference type="InterPro" id="IPR003409">
    <property type="entry name" value="MORN"/>
</dbReference>
<keyword evidence="3" id="KW-0966">Cell projection</keyword>